<reference evidence="1" key="1">
    <citation type="submission" date="2021-03" db="EMBL/GenBank/DDBJ databases">
        <title>Draft genome sequence of rust myrtle Austropuccinia psidii MF-1, a brazilian biotype.</title>
        <authorList>
            <person name="Quecine M.C."/>
            <person name="Pachon D.M.R."/>
            <person name="Bonatelli M.L."/>
            <person name="Correr F.H."/>
            <person name="Franceschini L.M."/>
            <person name="Leite T.F."/>
            <person name="Margarido G.R.A."/>
            <person name="Almeida C.A."/>
            <person name="Ferrarezi J.A."/>
            <person name="Labate C.A."/>
        </authorList>
    </citation>
    <scope>NUCLEOTIDE SEQUENCE</scope>
    <source>
        <strain evidence="1">MF-1</strain>
    </source>
</reference>
<keyword evidence="2" id="KW-1185">Reference proteome</keyword>
<dbReference type="EMBL" id="AVOT02009661">
    <property type="protein sequence ID" value="MBW0488561.1"/>
    <property type="molecule type" value="Genomic_DNA"/>
</dbReference>
<proteinExistence type="predicted"/>
<evidence type="ECO:0000313" key="2">
    <source>
        <dbReference type="Proteomes" id="UP000765509"/>
    </source>
</evidence>
<dbReference type="AlphaFoldDB" id="A0A9Q3H281"/>
<name>A0A9Q3H281_9BASI</name>
<accession>A0A9Q3H281</accession>
<gene>
    <name evidence="1" type="ORF">O181_028276</name>
</gene>
<protein>
    <submittedName>
        <fullName evidence="1">Uncharacterized protein</fullName>
    </submittedName>
</protein>
<dbReference type="Proteomes" id="UP000765509">
    <property type="component" value="Unassembled WGS sequence"/>
</dbReference>
<dbReference type="OrthoDB" id="2286242at2759"/>
<evidence type="ECO:0000313" key="1">
    <source>
        <dbReference type="EMBL" id="MBW0488561.1"/>
    </source>
</evidence>
<sequence>MALNTTFSLVFILKKAKANQFRWPLENVKDNPPDEEEIAFKIPINFLELDWRKTFIFSQSAPEGGTLLSDRKEAEGKETPIIGM</sequence>
<comment type="caution">
    <text evidence="1">The sequence shown here is derived from an EMBL/GenBank/DDBJ whole genome shotgun (WGS) entry which is preliminary data.</text>
</comment>
<organism evidence="1 2">
    <name type="scientific">Austropuccinia psidii MF-1</name>
    <dbReference type="NCBI Taxonomy" id="1389203"/>
    <lineage>
        <taxon>Eukaryota</taxon>
        <taxon>Fungi</taxon>
        <taxon>Dikarya</taxon>
        <taxon>Basidiomycota</taxon>
        <taxon>Pucciniomycotina</taxon>
        <taxon>Pucciniomycetes</taxon>
        <taxon>Pucciniales</taxon>
        <taxon>Sphaerophragmiaceae</taxon>
        <taxon>Austropuccinia</taxon>
    </lineage>
</organism>